<proteinExistence type="predicted"/>
<dbReference type="AlphaFoldDB" id="A0A1G2B884"/>
<sequence length="182" mass="20020">MNSLDSGLSSFANSVKGGYTLKLPLRIEVVSFSHKLAGENGCYPFIPPDENTFQYVFDMRLLPNPHTDPDLKDKTGLDGDVQAFVRPSIDPNQWFVMANDINELLGRTARVETDQPAVTIRFCLGCVGGNHRSVAVAQHQFDHLVRAYGAKVESITIRHLALETQGVVEPPDGQPRGFIKAA</sequence>
<protein>
    <recommendedName>
        <fullName evidence="1">RapZ C-terminal domain-containing protein</fullName>
    </recommendedName>
</protein>
<dbReference type="Proteomes" id="UP000179164">
    <property type="component" value="Unassembled WGS sequence"/>
</dbReference>
<dbReference type="InterPro" id="IPR005337">
    <property type="entry name" value="RapZ-like"/>
</dbReference>
<evidence type="ECO:0000259" key="1">
    <source>
        <dbReference type="Pfam" id="PF22740"/>
    </source>
</evidence>
<dbReference type="STRING" id="1798543.A2898_03840"/>
<organism evidence="2 3">
    <name type="scientific">Candidatus Kerfeldbacteria bacterium RIFCSPLOWO2_01_FULL_48_11</name>
    <dbReference type="NCBI Taxonomy" id="1798543"/>
    <lineage>
        <taxon>Bacteria</taxon>
        <taxon>Candidatus Kerfeldiibacteriota</taxon>
    </lineage>
</organism>
<dbReference type="GO" id="GO:0005524">
    <property type="term" value="F:ATP binding"/>
    <property type="evidence" value="ECO:0007669"/>
    <property type="project" value="InterPro"/>
</dbReference>
<evidence type="ECO:0000313" key="3">
    <source>
        <dbReference type="Proteomes" id="UP000179164"/>
    </source>
</evidence>
<name>A0A1G2B884_9BACT</name>
<gene>
    <name evidence="2" type="ORF">A2898_03840</name>
</gene>
<dbReference type="PANTHER" id="PTHR30448:SF0">
    <property type="entry name" value="RNASE ADAPTER PROTEIN RAPZ"/>
    <property type="match status" value="1"/>
</dbReference>
<feature type="domain" description="RapZ C-terminal" evidence="1">
    <location>
        <begin position="26"/>
        <end position="151"/>
    </location>
</feature>
<dbReference type="EMBL" id="MHKE01000004">
    <property type="protein sequence ID" value="OGY84819.1"/>
    <property type="molecule type" value="Genomic_DNA"/>
</dbReference>
<reference evidence="2 3" key="1">
    <citation type="journal article" date="2016" name="Nat. Commun.">
        <title>Thousands of microbial genomes shed light on interconnected biogeochemical processes in an aquifer system.</title>
        <authorList>
            <person name="Anantharaman K."/>
            <person name="Brown C.T."/>
            <person name="Hug L.A."/>
            <person name="Sharon I."/>
            <person name="Castelle C.J."/>
            <person name="Probst A.J."/>
            <person name="Thomas B.C."/>
            <person name="Singh A."/>
            <person name="Wilkins M.J."/>
            <person name="Karaoz U."/>
            <person name="Brodie E.L."/>
            <person name="Williams K.H."/>
            <person name="Hubbard S.S."/>
            <person name="Banfield J.F."/>
        </authorList>
    </citation>
    <scope>NUCLEOTIDE SEQUENCE [LARGE SCALE GENOMIC DNA]</scope>
</reference>
<dbReference type="Pfam" id="PF22740">
    <property type="entry name" value="PapZ_C"/>
    <property type="match status" value="1"/>
</dbReference>
<accession>A0A1G2B884</accession>
<dbReference type="PANTHER" id="PTHR30448">
    <property type="entry name" value="RNASE ADAPTER PROTEIN RAPZ"/>
    <property type="match status" value="1"/>
</dbReference>
<dbReference type="InterPro" id="IPR053931">
    <property type="entry name" value="RapZ_C"/>
</dbReference>
<comment type="caution">
    <text evidence="2">The sequence shown here is derived from an EMBL/GenBank/DDBJ whole genome shotgun (WGS) entry which is preliminary data.</text>
</comment>
<evidence type="ECO:0000313" key="2">
    <source>
        <dbReference type="EMBL" id="OGY84819.1"/>
    </source>
</evidence>